<accession>A0ABT9VKQ4</accession>
<protein>
    <submittedName>
        <fullName evidence="2">Membrane protein</fullName>
    </submittedName>
</protein>
<keyword evidence="1" id="KW-0812">Transmembrane</keyword>
<gene>
    <name evidence="2" type="ORF">J2S06_000425</name>
</gene>
<organism evidence="2 3">
    <name type="scientific">Aeribacillus alveayuensis</name>
    <dbReference type="NCBI Taxonomy" id="279215"/>
    <lineage>
        <taxon>Bacteria</taxon>
        <taxon>Bacillati</taxon>
        <taxon>Bacillota</taxon>
        <taxon>Bacilli</taxon>
        <taxon>Bacillales</taxon>
        <taxon>Bacillaceae</taxon>
        <taxon>Aeribacillus</taxon>
    </lineage>
</organism>
<evidence type="ECO:0000256" key="1">
    <source>
        <dbReference type="SAM" id="Phobius"/>
    </source>
</evidence>
<keyword evidence="3" id="KW-1185">Reference proteome</keyword>
<evidence type="ECO:0000313" key="3">
    <source>
        <dbReference type="Proteomes" id="UP001225646"/>
    </source>
</evidence>
<sequence length="57" mass="6318">MGLVIIFSLVTLLGIFGLFRSFKEKNVLGVLFAFGTVAIFGWFTVMTVLHQGFPQAH</sequence>
<dbReference type="Proteomes" id="UP001225646">
    <property type="component" value="Unassembled WGS sequence"/>
</dbReference>
<feature type="transmembrane region" description="Helical" evidence="1">
    <location>
        <begin position="27"/>
        <end position="49"/>
    </location>
</feature>
<dbReference type="InterPro" id="IPR024490">
    <property type="entry name" value="DUF2759"/>
</dbReference>
<evidence type="ECO:0000313" key="2">
    <source>
        <dbReference type="EMBL" id="MDQ0161355.1"/>
    </source>
</evidence>
<keyword evidence="1" id="KW-0472">Membrane</keyword>
<name>A0ABT9VKQ4_9BACI</name>
<dbReference type="RefSeq" id="WP_419151141.1">
    <property type="nucleotide sequence ID" value="NZ_JAUSTR010000001.1"/>
</dbReference>
<proteinExistence type="predicted"/>
<comment type="caution">
    <text evidence="2">The sequence shown here is derived from an EMBL/GenBank/DDBJ whole genome shotgun (WGS) entry which is preliminary data.</text>
</comment>
<keyword evidence="1" id="KW-1133">Transmembrane helix</keyword>
<dbReference type="Pfam" id="PF10958">
    <property type="entry name" value="DUF2759"/>
    <property type="match status" value="1"/>
</dbReference>
<reference evidence="2 3" key="1">
    <citation type="submission" date="2023-07" db="EMBL/GenBank/DDBJ databases">
        <title>Genomic Encyclopedia of Type Strains, Phase IV (KMG-IV): sequencing the most valuable type-strain genomes for metagenomic binning, comparative biology and taxonomic classification.</title>
        <authorList>
            <person name="Goeker M."/>
        </authorList>
    </citation>
    <scope>NUCLEOTIDE SEQUENCE [LARGE SCALE GENOMIC DNA]</scope>
    <source>
        <strain evidence="2 3">DSM 19092</strain>
    </source>
</reference>
<dbReference type="EMBL" id="JAUSTR010000001">
    <property type="protein sequence ID" value="MDQ0161355.1"/>
    <property type="molecule type" value="Genomic_DNA"/>
</dbReference>